<proteinExistence type="predicted"/>
<organism evidence="2 3">
    <name type="scientific">Lophiostoma macrostomum CBS 122681</name>
    <dbReference type="NCBI Taxonomy" id="1314788"/>
    <lineage>
        <taxon>Eukaryota</taxon>
        <taxon>Fungi</taxon>
        <taxon>Dikarya</taxon>
        <taxon>Ascomycota</taxon>
        <taxon>Pezizomycotina</taxon>
        <taxon>Dothideomycetes</taxon>
        <taxon>Pleosporomycetidae</taxon>
        <taxon>Pleosporales</taxon>
        <taxon>Lophiostomataceae</taxon>
        <taxon>Lophiostoma</taxon>
    </lineage>
</organism>
<feature type="compositionally biased region" description="Low complexity" evidence="1">
    <location>
        <begin position="71"/>
        <end position="80"/>
    </location>
</feature>
<name>A0A6A6T479_9PLEO</name>
<dbReference type="EMBL" id="MU004360">
    <property type="protein sequence ID" value="KAF2654706.1"/>
    <property type="molecule type" value="Genomic_DNA"/>
</dbReference>
<protein>
    <submittedName>
        <fullName evidence="2">Uncharacterized protein</fullName>
    </submittedName>
</protein>
<evidence type="ECO:0000313" key="3">
    <source>
        <dbReference type="Proteomes" id="UP000799324"/>
    </source>
</evidence>
<feature type="region of interest" description="Disordered" evidence="1">
    <location>
        <begin position="36"/>
        <end position="107"/>
    </location>
</feature>
<evidence type="ECO:0000313" key="2">
    <source>
        <dbReference type="EMBL" id="KAF2654706.1"/>
    </source>
</evidence>
<accession>A0A6A6T479</accession>
<evidence type="ECO:0000256" key="1">
    <source>
        <dbReference type="SAM" id="MobiDB-lite"/>
    </source>
</evidence>
<sequence length="107" mass="11885">MKSSFSPLSLSRERVFYIRATKEYANLSLPHSKALEPTHFVHHPPPQTFLEYPDRKSIYPSSPHPLPYPAPDATTPPALDVDNKSGSSSVRPTHGSLMVQAPHLAEQ</sequence>
<dbReference type="Proteomes" id="UP000799324">
    <property type="component" value="Unassembled WGS sequence"/>
</dbReference>
<keyword evidence="3" id="KW-1185">Reference proteome</keyword>
<reference evidence="2" key="1">
    <citation type="journal article" date="2020" name="Stud. Mycol.">
        <title>101 Dothideomycetes genomes: a test case for predicting lifestyles and emergence of pathogens.</title>
        <authorList>
            <person name="Haridas S."/>
            <person name="Albert R."/>
            <person name="Binder M."/>
            <person name="Bloem J."/>
            <person name="Labutti K."/>
            <person name="Salamov A."/>
            <person name="Andreopoulos B."/>
            <person name="Baker S."/>
            <person name="Barry K."/>
            <person name="Bills G."/>
            <person name="Bluhm B."/>
            <person name="Cannon C."/>
            <person name="Castanera R."/>
            <person name="Culley D."/>
            <person name="Daum C."/>
            <person name="Ezra D."/>
            <person name="Gonzalez J."/>
            <person name="Henrissat B."/>
            <person name="Kuo A."/>
            <person name="Liang C."/>
            <person name="Lipzen A."/>
            <person name="Lutzoni F."/>
            <person name="Magnuson J."/>
            <person name="Mondo S."/>
            <person name="Nolan M."/>
            <person name="Ohm R."/>
            <person name="Pangilinan J."/>
            <person name="Park H.-J."/>
            <person name="Ramirez L."/>
            <person name="Alfaro M."/>
            <person name="Sun H."/>
            <person name="Tritt A."/>
            <person name="Yoshinaga Y."/>
            <person name="Zwiers L.-H."/>
            <person name="Turgeon B."/>
            <person name="Goodwin S."/>
            <person name="Spatafora J."/>
            <person name="Crous P."/>
            <person name="Grigoriev I."/>
        </authorList>
    </citation>
    <scope>NUCLEOTIDE SEQUENCE</scope>
    <source>
        <strain evidence="2">CBS 122681</strain>
    </source>
</reference>
<gene>
    <name evidence="2" type="ORF">K491DRAFT_693628</name>
</gene>
<dbReference type="AlphaFoldDB" id="A0A6A6T479"/>